<name>A0A0R1EH25_DROYA</name>
<dbReference type="SMART" id="SM00175">
    <property type="entry name" value="RAB"/>
    <property type="match status" value="1"/>
</dbReference>
<evidence type="ECO:0000256" key="1">
    <source>
        <dbReference type="ARBA" id="ARBA00008846"/>
    </source>
</evidence>
<dbReference type="GO" id="GO:0005886">
    <property type="term" value="C:plasma membrane"/>
    <property type="evidence" value="ECO:0007669"/>
    <property type="project" value="TreeGrafter"/>
</dbReference>
<gene>
    <name evidence="4" type="primary">Dyak\GE16882</name>
    <name evidence="4" type="synonym">dyak_GLEANR_18261</name>
    <name evidence="4" type="synonym">GE16882</name>
    <name evidence="4" type="ORF">Dyak_GE16882</name>
</gene>
<evidence type="ECO:0000313" key="5">
    <source>
        <dbReference type="Proteomes" id="UP000002282"/>
    </source>
</evidence>
<dbReference type="Gene3D" id="3.40.50.300">
    <property type="entry name" value="P-loop containing nucleotide triphosphate hydrolases"/>
    <property type="match status" value="1"/>
</dbReference>
<dbReference type="EMBL" id="CM000162">
    <property type="protein sequence ID" value="KRK06023.1"/>
    <property type="molecule type" value="Genomic_DNA"/>
</dbReference>
<dbReference type="SMART" id="SM00173">
    <property type="entry name" value="RAS"/>
    <property type="match status" value="1"/>
</dbReference>
<dbReference type="GO" id="GO:0003924">
    <property type="term" value="F:GTPase activity"/>
    <property type="evidence" value="ECO:0007669"/>
    <property type="project" value="InterPro"/>
</dbReference>
<organism evidence="4 5">
    <name type="scientific">Drosophila yakuba</name>
    <name type="common">Fruit fly</name>
    <dbReference type="NCBI Taxonomy" id="7245"/>
    <lineage>
        <taxon>Eukaryota</taxon>
        <taxon>Metazoa</taxon>
        <taxon>Ecdysozoa</taxon>
        <taxon>Arthropoda</taxon>
        <taxon>Hexapoda</taxon>
        <taxon>Insecta</taxon>
        <taxon>Pterygota</taxon>
        <taxon>Neoptera</taxon>
        <taxon>Endopterygota</taxon>
        <taxon>Diptera</taxon>
        <taxon>Brachycera</taxon>
        <taxon>Muscomorpha</taxon>
        <taxon>Ephydroidea</taxon>
        <taxon>Drosophilidae</taxon>
        <taxon>Drosophila</taxon>
        <taxon>Sophophora</taxon>
    </lineage>
</organism>
<evidence type="ECO:0000256" key="3">
    <source>
        <dbReference type="SAM" id="MobiDB-lite"/>
    </source>
</evidence>
<proteinExistence type="inferred from homology"/>
<feature type="region of interest" description="Disordered" evidence="3">
    <location>
        <begin position="125"/>
        <end position="192"/>
    </location>
</feature>
<dbReference type="Pfam" id="PF00071">
    <property type="entry name" value="Ras"/>
    <property type="match status" value="1"/>
</dbReference>
<feature type="region of interest" description="Disordered" evidence="3">
    <location>
        <begin position="531"/>
        <end position="569"/>
    </location>
</feature>
<dbReference type="SMART" id="SM00174">
    <property type="entry name" value="RHO"/>
    <property type="match status" value="1"/>
</dbReference>
<evidence type="ECO:0000313" key="4">
    <source>
        <dbReference type="EMBL" id="KRK06023.1"/>
    </source>
</evidence>
<dbReference type="AlphaFoldDB" id="A0A0R1EH25"/>
<dbReference type="InterPro" id="IPR001806">
    <property type="entry name" value="Small_GTPase"/>
</dbReference>
<reference evidence="4 5" key="2">
    <citation type="journal article" date="2007" name="PLoS Biol.">
        <title>Principles of genome evolution in the Drosophila melanogaster species group.</title>
        <authorList>
            <person name="Ranz J.M."/>
            <person name="Maurin D."/>
            <person name="Chan Y.S."/>
            <person name="von Grotthuss M."/>
            <person name="Hillier L.W."/>
            <person name="Roote J."/>
            <person name="Ashburner M."/>
            <person name="Bergman C.M."/>
        </authorList>
    </citation>
    <scope>NUCLEOTIDE SEQUENCE [LARGE SCALE GENOMIC DNA]</scope>
    <source>
        <strain evidence="5">Tai18E2 / Tucson 14021-0261.01</strain>
    </source>
</reference>
<dbReference type="SMR" id="A0A0R1EH25"/>
<dbReference type="GO" id="GO:0005525">
    <property type="term" value="F:GTP binding"/>
    <property type="evidence" value="ECO:0007669"/>
    <property type="project" value="InterPro"/>
</dbReference>
<dbReference type="PROSITE" id="PS51419">
    <property type="entry name" value="RAB"/>
    <property type="match status" value="1"/>
</dbReference>
<feature type="compositionally biased region" description="Acidic residues" evidence="3">
    <location>
        <begin position="664"/>
        <end position="673"/>
    </location>
</feature>
<evidence type="ECO:0000256" key="2">
    <source>
        <dbReference type="ARBA" id="ARBA00022553"/>
    </source>
</evidence>
<dbReference type="PRINTS" id="PR00449">
    <property type="entry name" value="RASTRNSFRMNG"/>
</dbReference>
<keyword evidence="2" id="KW-0597">Phosphoprotein</keyword>
<dbReference type="InterPro" id="IPR027417">
    <property type="entry name" value="P-loop_NTPase"/>
</dbReference>
<feature type="region of interest" description="Disordered" evidence="3">
    <location>
        <begin position="648"/>
        <end position="678"/>
    </location>
</feature>
<accession>A0A0R1EH25</accession>
<feature type="compositionally biased region" description="Low complexity" evidence="3">
    <location>
        <begin position="149"/>
        <end position="171"/>
    </location>
</feature>
<dbReference type="GO" id="GO:0005246">
    <property type="term" value="F:calcium channel regulator activity"/>
    <property type="evidence" value="ECO:0007669"/>
    <property type="project" value="TreeGrafter"/>
</dbReference>
<dbReference type="InterPro" id="IPR051641">
    <property type="entry name" value="RGK_GTP-binding_reg"/>
</dbReference>
<dbReference type="OrthoDB" id="5239715at2759"/>
<comment type="similarity">
    <text evidence="1">Belongs to the small GTPase superfamily. RGK family.</text>
</comment>
<dbReference type="CDD" id="cd04148">
    <property type="entry name" value="RGK"/>
    <property type="match status" value="1"/>
</dbReference>
<protein>
    <submittedName>
        <fullName evidence="4">Uncharacterized protein, isoform B</fullName>
    </submittedName>
</protein>
<keyword evidence="5" id="KW-1185">Reference proteome</keyword>
<dbReference type="FunFam" id="3.40.50.300:FF:000664">
    <property type="entry name" value="Uncharacterized protein, isoform B"/>
    <property type="match status" value="1"/>
</dbReference>
<dbReference type="Proteomes" id="UP000002282">
    <property type="component" value="Chromosome X"/>
</dbReference>
<feature type="compositionally biased region" description="Low complexity" evidence="3">
    <location>
        <begin position="277"/>
        <end position="290"/>
    </location>
</feature>
<feature type="region of interest" description="Disordered" evidence="3">
    <location>
        <begin position="274"/>
        <end position="305"/>
    </location>
</feature>
<dbReference type="PROSITE" id="PS51421">
    <property type="entry name" value="RAS"/>
    <property type="match status" value="1"/>
</dbReference>
<sequence length="725" mass="79316">MTPSWITIRSGSWMRNLLRRLSRHSPPSTTLLTRRRIQLAVEDRMSLAGVLTFQQAMSGAVSPQYGTVGSLNPQAAGAGENMPGIVGSDAVGSSLPGGSSHNLNLTVGLGFLGGSSTTLAAVAEVTSGPDGNGDSTDSPSPVSMIPSKQQQQKQQQLLQLQLQQEQQQQHQPTHLPMKRERGVGESSGASTSGTAIAELASSVVLASQSGKPMTERQRLRTSSMPAESRRPRLAEMRRSAIHAGDPDMTYYRLRSFSITSHGICNLGDSLRSRRSRSINSVTSTGTSNSGVDRHNSNASGASGEVIDGDPNVPAYKIAMLGASGVGKTTLTYQFTTSDYICAYDLSLDDDYGQKTVSVLVDNIETDLEIIDHPACEMSTEAFCATYNIDLFVVVYSVIDRNTFAAAERVLQYLKENEMLLSRGAILVANKTDLQRHRVVTRQMGRKVAKEIACKFIETSSGLDHNVDELLVGIVAQVKLNPQRLRLLTEFELQRLNLQSTIQKHRGMHLQTRRMVRQMSVCQDDEEIFDGGLPERLQNGEANNDPDGVPSTSKAGRSRIENPNRKPLNLESILKMGESEVDEDEDVVKTSQLSKFNMLAATIRHRRPFRKRRSFDGGVSTSAAAEAAAELQRRYQLRAMDDLQLEGRLGGATEERFGERSGLADSDEEEDGEEGVVGGHRNACNRKVVKKLTARTKVFLSSVLRFKKAISLKRRNSSSCSDLFVI</sequence>
<reference evidence="4 5" key="1">
    <citation type="journal article" date="2007" name="Nature">
        <title>Evolution of genes and genomes on the Drosophila phylogeny.</title>
        <authorList>
            <consortium name="Drosophila 12 Genomes Consortium"/>
            <person name="Clark A.G."/>
            <person name="Eisen M.B."/>
            <person name="Smith D.R."/>
            <person name="Bergman C.M."/>
            <person name="Oliver B."/>
            <person name="Markow T.A."/>
            <person name="Kaufman T.C."/>
            <person name="Kellis M."/>
            <person name="Gelbart W."/>
            <person name="Iyer V.N."/>
            <person name="Pollard D.A."/>
            <person name="Sackton T.B."/>
            <person name="Larracuente A.M."/>
            <person name="Singh N.D."/>
            <person name="Abad J.P."/>
            <person name="Abt D.N."/>
            <person name="Adryan B."/>
            <person name="Aguade M."/>
            <person name="Akashi H."/>
            <person name="Anderson W.W."/>
            <person name="Aquadro C.F."/>
            <person name="Ardell D.H."/>
            <person name="Arguello R."/>
            <person name="Artieri C.G."/>
            <person name="Barbash D.A."/>
            <person name="Barker D."/>
            <person name="Barsanti P."/>
            <person name="Batterham P."/>
            <person name="Batzoglou S."/>
            <person name="Begun D."/>
            <person name="Bhutkar A."/>
            <person name="Blanco E."/>
            <person name="Bosak S.A."/>
            <person name="Bradley R.K."/>
            <person name="Brand A.D."/>
            <person name="Brent M.R."/>
            <person name="Brooks A.N."/>
            <person name="Brown R.H."/>
            <person name="Butlin R.K."/>
            <person name="Caggese C."/>
            <person name="Calvi B.R."/>
            <person name="Bernardo de Carvalho A."/>
            <person name="Caspi A."/>
            <person name="Castrezana S."/>
            <person name="Celniker S.E."/>
            <person name="Chang J.L."/>
            <person name="Chapple C."/>
            <person name="Chatterji S."/>
            <person name="Chinwalla A."/>
            <person name="Civetta A."/>
            <person name="Clifton S.W."/>
            <person name="Comeron J.M."/>
            <person name="Costello J.C."/>
            <person name="Coyne J.A."/>
            <person name="Daub J."/>
            <person name="David R.G."/>
            <person name="Delcher A.L."/>
            <person name="Delehaunty K."/>
            <person name="Do C.B."/>
            <person name="Ebling H."/>
            <person name="Edwards K."/>
            <person name="Eickbush T."/>
            <person name="Evans J.D."/>
            <person name="Filipski A."/>
            <person name="Findeiss S."/>
            <person name="Freyhult E."/>
            <person name="Fulton L."/>
            <person name="Fulton R."/>
            <person name="Garcia A.C."/>
            <person name="Gardiner A."/>
            <person name="Garfield D.A."/>
            <person name="Garvin B.E."/>
            <person name="Gibson G."/>
            <person name="Gilbert D."/>
            <person name="Gnerre S."/>
            <person name="Godfrey J."/>
            <person name="Good R."/>
            <person name="Gotea V."/>
            <person name="Gravely B."/>
            <person name="Greenberg A.J."/>
            <person name="Griffiths-Jones S."/>
            <person name="Gross S."/>
            <person name="Guigo R."/>
            <person name="Gustafson E.A."/>
            <person name="Haerty W."/>
            <person name="Hahn M.W."/>
            <person name="Halligan D.L."/>
            <person name="Halpern A.L."/>
            <person name="Halter G.M."/>
            <person name="Han M.V."/>
            <person name="Heger A."/>
            <person name="Hillier L."/>
            <person name="Hinrichs A.S."/>
            <person name="Holmes I."/>
            <person name="Hoskins R.A."/>
            <person name="Hubisz M.J."/>
            <person name="Hultmark D."/>
            <person name="Huntley M.A."/>
            <person name="Jaffe D.B."/>
            <person name="Jagadeeshan S."/>
            <person name="Jeck W.R."/>
            <person name="Johnson J."/>
            <person name="Jones C.D."/>
            <person name="Jordan W.C."/>
            <person name="Karpen G.H."/>
            <person name="Kataoka E."/>
            <person name="Keightley P.D."/>
            <person name="Kheradpour P."/>
            <person name="Kirkness E.F."/>
            <person name="Koerich L.B."/>
            <person name="Kristiansen K."/>
            <person name="Kudrna D."/>
            <person name="Kulathinal R.J."/>
            <person name="Kumar S."/>
            <person name="Kwok R."/>
            <person name="Lander E."/>
            <person name="Langley C.H."/>
            <person name="Lapoint R."/>
            <person name="Lazzaro B.P."/>
            <person name="Lee S.J."/>
            <person name="Levesque L."/>
            <person name="Li R."/>
            <person name="Lin C.F."/>
            <person name="Lin M.F."/>
            <person name="Lindblad-Toh K."/>
            <person name="Llopart A."/>
            <person name="Long M."/>
            <person name="Low L."/>
            <person name="Lozovsky E."/>
            <person name="Lu J."/>
            <person name="Luo M."/>
            <person name="Machado C.A."/>
            <person name="Makalowski W."/>
            <person name="Marzo M."/>
            <person name="Matsuda M."/>
            <person name="Matzkin L."/>
            <person name="McAllister B."/>
            <person name="McBride C.S."/>
            <person name="McKernan B."/>
            <person name="McKernan K."/>
            <person name="Mendez-Lago M."/>
            <person name="Minx P."/>
            <person name="Mollenhauer M.U."/>
            <person name="Montooth K."/>
            <person name="Mount S.M."/>
            <person name="Mu X."/>
            <person name="Myers E."/>
            <person name="Negre B."/>
            <person name="Newfeld S."/>
            <person name="Nielsen R."/>
            <person name="Noor M.A."/>
            <person name="O'Grady P."/>
            <person name="Pachter L."/>
            <person name="Papaceit M."/>
            <person name="Parisi M.J."/>
            <person name="Parisi M."/>
            <person name="Parts L."/>
            <person name="Pedersen J.S."/>
            <person name="Pesole G."/>
            <person name="Phillippy A.M."/>
            <person name="Ponting C.P."/>
            <person name="Pop M."/>
            <person name="Porcelli D."/>
            <person name="Powell J.R."/>
            <person name="Prohaska S."/>
            <person name="Pruitt K."/>
            <person name="Puig M."/>
            <person name="Quesneville H."/>
            <person name="Ram K.R."/>
            <person name="Rand D."/>
            <person name="Rasmussen M.D."/>
            <person name="Reed L.K."/>
            <person name="Reenan R."/>
            <person name="Reily A."/>
            <person name="Remington K.A."/>
            <person name="Rieger T.T."/>
            <person name="Ritchie M.G."/>
            <person name="Robin C."/>
            <person name="Rogers Y.H."/>
            <person name="Rohde C."/>
            <person name="Rozas J."/>
            <person name="Rubenfield M.J."/>
            <person name="Ruiz A."/>
            <person name="Russo S."/>
            <person name="Salzberg S.L."/>
            <person name="Sanchez-Gracia A."/>
            <person name="Saranga D.J."/>
            <person name="Sato H."/>
            <person name="Schaeffer S.W."/>
            <person name="Schatz M.C."/>
            <person name="Schlenke T."/>
            <person name="Schwartz R."/>
            <person name="Segarra C."/>
            <person name="Singh R.S."/>
            <person name="Sirot L."/>
            <person name="Sirota M."/>
            <person name="Sisneros N.B."/>
            <person name="Smith C.D."/>
            <person name="Smith T.F."/>
            <person name="Spieth J."/>
            <person name="Stage D.E."/>
            <person name="Stark A."/>
            <person name="Stephan W."/>
            <person name="Strausberg R.L."/>
            <person name="Strempel S."/>
            <person name="Sturgill D."/>
            <person name="Sutton G."/>
            <person name="Sutton G.G."/>
            <person name="Tao W."/>
            <person name="Teichmann S."/>
            <person name="Tobari Y.N."/>
            <person name="Tomimura Y."/>
            <person name="Tsolas J.M."/>
            <person name="Valente V.L."/>
            <person name="Venter E."/>
            <person name="Venter J.C."/>
            <person name="Vicario S."/>
            <person name="Vieira F.G."/>
            <person name="Vilella A.J."/>
            <person name="Villasante A."/>
            <person name="Walenz B."/>
            <person name="Wang J."/>
            <person name="Wasserman M."/>
            <person name="Watts T."/>
            <person name="Wilson D."/>
            <person name="Wilson R.K."/>
            <person name="Wing R.A."/>
            <person name="Wolfner M.F."/>
            <person name="Wong A."/>
            <person name="Wong G.K."/>
            <person name="Wu C.I."/>
            <person name="Wu G."/>
            <person name="Yamamoto D."/>
            <person name="Yang H.P."/>
            <person name="Yang S.P."/>
            <person name="Yorke J.A."/>
            <person name="Yoshida K."/>
            <person name="Zdobnov E."/>
            <person name="Zhang P."/>
            <person name="Zhang Y."/>
            <person name="Zimin A.V."/>
            <person name="Baldwin J."/>
            <person name="Abdouelleil A."/>
            <person name="Abdulkadir J."/>
            <person name="Abebe A."/>
            <person name="Abera B."/>
            <person name="Abreu J."/>
            <person name="Acer S.C."/>
            <person name="Aftuck L."/>
            <person name="Alexander A."/>
            <person name="An P."/>
            <person name="Anderson E."/>
            <person name="Anderson S."/>
            <person name="Arachi H."/>
            <person name="Azer M."/>
            <person name="Bachantsang P."/>
            <person name="Barry A."/>
            <person name="Bayul T."/>
            <person name="Berlin A."/>
            <person name="Bessette D."/>
            <person name="Bloom T."/>
            <person name="Blye J."/>
            <person name="Boguslavskiy L."/>
            <person name="Bonnet C."/>
            <person name="Boukhgalter B."/>
            <person name="Bourzgui I."/>
            <person name="Brown A."/>
            <person name="Cahill P."/>
            <person name="Channer S."/>
            <person name="Cheshatsang Y."/>
            <person name="Chuda L."/>
            <person name="Citroen M."/>
            <person name="Collymore A."/>
            <person name="Cooke P."/>
            <person name="Costello M."/>
            <person name="D'Aco K."/>
            <person name="Daza R."/>
            <person name="De Haan G."/>
            <person name="DeGray S."/>
            <person name="DeMaso C."/>
            <person name="Dhargay N."/>
            <person name="Dooley K."/>
            <person name="Dooley E."/>
            <person name="Doricent M."/>
            <person name="Dorje P."/>
            <person name="Dorjee K."/>
            <person name="Dupes A."/>
            <person name="Elong R."/>
            <person name="Falk J."/>
            <person name="Farina A."/>
            <person name="Faro S."/>
            <person name="Ferguson D."/>
            <person name="Fisher S."/>
            <person name="Foley C.D."/>
            <person name="Franke A."/>
            <person name="Friedrich D."/>
            <person name="Gadbois L."/>
            <person name="Gearin G."/>
            <person name="Gearin C.R."/>
            <person name="Giannoukos G."/>
            <person name="Goode T."/>
            <person name="Graham J."/>
            <person name="Grandbois E."/>
            <person name="Grewal S."/>
            <person name="Gyaltsen K."/>
            <person name="Hafez N."/>
            <person name="Hagos B."/>
            <person name="Hall J."/>
            <person name="Henson C."/>
            <person name="Hollinger A."/>
            <person name="Honan T."/>
            <person name="Huard M.D."/>
            <person name="Hughes L."/>
            <person name="Hurhula B."/>
            <person name="Husby M.E."/>
            <person name="Kamat A."/>
            <person name="Kanga B."/>
            <person name="Kashin S."/>
            <person name="Khazanovich D."/>
            <person name="Kisner P."/>
            <person name="Lance K."/>
            <person name="Lara M."/>
            <person name="Lee W."/>
            <person name="Lennon N."/>
            <person name="Letendre F."/>
            <person name="LeVine R."/>
            <person name="Lipovsky A."/>
            <person name="Liu X."/>
            <person name="Liu J."/>
            <person name="Liu S."/>
            <person name="Lokyitsang T."/>
            <person name="Lokyitsang Y."/>
            <person name="Lubonja R."/>
            <person name="Lui A."/>
            <person name="MacDonald P."/>
            <person name="Magnisalis V."/>
            <person name="Maru K."/>
            <person name="Matthews C."/>
            <person name="McCusker W."/>
            <person name="McDonough S."/>
            <person name="Mehta T."/>
            <person name="Meldrim J."/>
            <person name="Meneus L."/>
            <person name="Mihai O."/>
            <person name="Mihalev A."/>
            <person name="Mihova T."/>
            <person name="Mittelman R."/>
            <person name="Mlenga V."/>
            <person name="Montmayeur A."/>
            <person name="Mulrain L."/>
            <person name="Navidi A."/>
            <person name="Naylor J."/>
            <person name="Negash T."/>
            <person name="Nguyen T."/>
            <person name="Nguyen N."/>
            <person name="Nicol R."/>
            <person name="Norbu C."/>
            <person name="Norbu N."/>
            <person name="Novod N."/>
            <person name="O'Neill B."/>
            <person name="Osman S."/>
            <person name="Markiewicz E."/>
            <person name="Oyono O.L."/>
            <person name="Patti C."/>
            <person name="Phunkhang P."/>
            <person name="Pierre F."/>
            <person name="Priest M."/>
            <person name="Raghuraman S."/>
            <person name="Rege F."/>
            <person name="Reyes R."/>
            <person name="Rise C."/>
            <person name="Rogov P."/>
            <person name="Ross K."/>
            <person name="Ryan E."/>
            <person name="Settipalli S."/>
            <person name="Shea T."/>
            <person name="Sherpa N."/>
            <person name="Shi L."/>
            <person name="Shih D."/>
            <person name="Sparrow T."/>
            <person name="Spaulding J."/>
            <person name="Stalker J."/>
            <person name="Stange-Thomann N."/>
            <person name="Stavropoulos S."/>
            <person name="Stone C."/>
            <person name="Strader C."/>
            <person name="Tesfaye S."/>
            <person name="Thomson T."/>
            <person name="Thoulutsang Y."/>
            <person name="Thoulutsang D."/>
            <person name="Topham K."/>
            <person name="Topping I."/>
            <person name="Tsamla T."/>
            <person name="Vassiliev H."/>
            <person name="Vo A."/>
            <person name="Wangchuk T."/>
            <person name="Wangdi T."/>
            <person name="Weiand M."/>
            <person name="Wilkinson J."/>
            <person name="Wilson A."/>
            <person name="Yadav S."/>
            <person name="Young G."/>
            <person name="Yu Q."/>
            <person name="Zembek L."/>
            <person name="Zhong D."/>
            <person name="Zimmer A."/>
            <person name="Zwirko Z."/>
            <person name="Jaffe D.B."/>
            <person name="Alvarez P."/>
            <person name="Brockman W."/>
            <person name="Butler J."/>
            <person name="Chin C."/>
            <person name="Gnerre S."/>
            <person name="Grabherr M."/>
            <person name="Kleber M."/>
            <person name="Mauceli E."/>
            <person name="MacCallum I."/>
        </authorList>
    </citation>
    <scope>NUCLEOTIDE SEQUENCE [LARGE SCALE GENOMIC DNA]</scope>
    <source>
        <strain evidence="5">Tai18E2 / Tucson 14021-0261.01</strain>
    </source>
</reference>
<dbReference type="PANTHER" id="PTHR45775">
    <property type="entry name" value="RAD, GEM/KIR FAMILY MEMBER 2, ISOFORM C"/>
    <property type="match status" value="1"/>
</dbReference>
<dbReference type="PANTHER" id="PTHR45775:SF6">
    <property type="entry name" value="RAD, GEM_KIR FAMILY MEMBER 2, ISOFORM C"/>
    <property type="match status" value="1"/>
</dbReference>
<feature type="region of interest" description="Disordered" evidence="3">
    <location>
        <begin position="207"/>
        <end position="232"/>
    </location>
</feature>
<dbReference type="SUPFAM" id="SSF52540">
    <property type="entry name" value="P-loop containing nucleoside triphosphate hydrolases"/>
    <property type="match status" value="1"/>
</dbReference>